<name>A0A6C0BS21_9ZZZZ</name>
<accession>A0A6C0BS21</accession>
<proteinExistence type="predicted"/>
<dbReference type="EMBL" id="MN739245">
    <property type="protein sequence ID" value="QHS95187.1"/>
    <property type="molecule type" value="Genomic_DNA"/>
</dbReference>
<sequence length="33" mass="4062">MSILIILYIKYNTFKFKLTFIKFDNDFKDKSII</sequence>
<reference evidence="1" key="1">
    <citation type="journal article" date="2020" name="Nature">
        <title>Giant virus diversity and host interactions through global metagenomics.</title>
        <authorList>
            <person name="Schulz F."/>
            <person name="Roux S."/>
            <person name="Paez-Espino D."/>
            <person name="Jungbluth S."/>
            <person name="Walsh D.A."/>
            <person name="Denef V.J."/>
            <person name="McMahon K.D."/>
            <person name="Konstantinidis K.T."/>
            <person name="Eloe-Fadrosh E.A."/>
            <person name="Kyrpides N.C."/>
            <person name="Woyke T."/>
        </authorList>
    </citation>
    <scope>NUCLEOTIDE SEQUENCE</scope>
    <source>
        <strain evidence="1">GVMAG-M-3300018428-35</strain>
    </source>
</reference>
<protein>
    <submittedName>
        <fullName evidence="1">Uncharacterized protein</fullName>
    </submittedName>
</protein>
<dbReference type="AlphaFoldDB" id="A0A6C0BS21"/>
<organism evidence="1">
    <name type="scientific">viral metagenome</name>
    <dbReference type="NCBI Taxonomy" id="1070528"/>
    <lineage>
        <taxon>unclassified sequences</taxon>
        <taxon>metagenomes</taxon>
        <taxon>organismal metagenomes</taxon>
    </lineage>
</organism>
<evidence type="ECO:0000313" key="1">
    <source>
        <dbReference type="EMBL" id="QHS95187.1"/>
    </source>
</evidence>